<evidence type="ECO:0000313" key="2">
    <source>
        <dbReference type="Proteomes" id="UP000326852"/>
    </source>
</evidence>
<evidence type="ECO:0000313" key="1">
    <source>
        <dbReference type="EMBL" id="KAD3720553.1"/>
    </source>
</evidence>
<organism evidence="1 2">
    <name type="scientific">Arthrobacter yangruifuii</name>
    <dbReference type="NCBI Taxonomy" id="2606616"/>
    <lineage>
        <taxon>Bacteria</taxon>
        <taxon>Bacillati</taxon>
        <taxon>Actinomycetota</taxon>
        <taxon>Actinomycetes</taxon>
        <taxon>Micrococcales</taxon>
        <taxon>Micrococcaceae</taxon>
        <taxon>Arthrobacter</taxon>
    </lineage>
</organism>
<keyword evidence="2" id="KW-1185">Reference proteome</keyword>
<comment type="caution">
    <text evidence="1">The sequence shown here is derived from an EMBL/GenBank/DDBJ whole genome shotgun (WGS) entry which is preliminary data.</text>
</comment>
<dbReference type="Gene3D" id="3.40.50.10540">
    <property type="entry name" value="Crotonobetainyl-coa:carnitine coa-transferase, domain 1"/>
    <property type="match status" value="2"/>
</dbReference>
<proteinExistence type="predicted"/>
<name>A0A5N6MQV4_9MICC</name>
<dbReference type="InterPro" id="IPR050509">
    <property type="entry name" value="CoA-transferase_III"/>
</dbReference>
<dbReference type="Pfam" id="PF02515">
    <property type="entry name" value="CoA_transf_3"/>
    <property type="match status" value="1"/>
</dbReference>
<dbReference type="GO" id="GO:0003824">
    <property type="term" value="F:catalytic activity"/>
    <property type="evidence" value="ECO:0007669"/>
    <property type="project" value="InterPro"/>
</dbReference>
<accession>A0A5N6MQV4</accession>
<dbReference type="EMBL" id="VTFX01000003">
    <property type="protein sequence ID" value="KAD3720553.1"/>
    <property type="molecule type" value="Genomic_DNA"/>
</dbReference>
<dbReference type="Gene3D" id="3.30.1540.10">
    <property type="entry name" value="formyl-coa transferase, domain 3"/>
    <property type="match status" value="1"/>
</dbReference>
<gene>
    <name evidence="1" type="ORF">GD627_07000</name>
</gene>
<dbReference type="RefSeq" id="WP_152271925.1">
    <property type="nucleotide sequence ID" value="NZ_VTFX01000003.1"/>
</dbReference>
<protein>
    <recommendedName>
        <fullName evidence="3">CoA transferase</fullName>
    </recommendedName>
</protein>
<dbReference type="SUPFAM" id="SSF89796">
    <property type="entry name" value="CoA-transferase family III (CaiB/BaiF)"/>
    <property type="match status" value="2"/>
</dbReference>
<dbReference type="InterPro" id="IPR003673">
    <property type="entry name" value="CoA-Trfase_fam_III"/>
</dbReference>
<dbReference type="PANTHER" id="PTHR48228">
    <property type="entry name" value="SUCCINYL-COA--D-CITRAMALATE COA-TRANSFERASE"/>
    <property type="match status" value="1"/>
</dbReference>
<dbReference type="Proteomes" id="UP000326852">
    <property type="component" value="Unassembled WGS sequence"/>
</dbReference>
<dbReference type="AlphaFoldDB" id="A0A5N6MQV4"/>
<reference evidence="1 2" key="1">
    <citation type="submission" date="2019-08" db="EMBL/GenBank/DDBJ databases">
        <title>Arthrobacter sp. nov., isolated from plateau pika and Tibetan wild ass.</title>
        <authorList>
            <person name="Ge Y."/>
        </authorList>
    </citation>
    <scope>NUCLEOTIDE SEQUENCE [LARGE SCALE GENOMIC DNA]</scope>
    <source>
        <strain evidence="1 2">785</strain>
    </source>
</reference>
<dbReference type="InterPro" id="IPR044855">
    <property type="entry name" value="CoA-Trfase_III_dom3_sf"/>
</dbReference>
<dbReference type="PANTHER" id="PTHR48228:SF4">
    <property type="entry name" value="BLR3030 PROTEIN"/>
    <property type="match status" value="1"/>
</dbReference>
<dbReference type="InterPro" id="IPR023606">
    <property type="entry name" value="CoA-Trfase_III_dom_1_sf"/>
</dbReference>
<evidence type="ECO:0008006" key="3">
    <source>
        <dbReference type="Google" id="ProtNLM"/>
    </source>
</evidence>
<sequence>MERNRRSHRHHPAVDAAVGSAVDAVDAAGRIPPLWADLAPLLAPGTAPVPRTGPRWWWAGALDVEALALGSLQALAGALAAATAGAGKRRDITLASPGAAASFASYAHLRVNGKAVGGFAPLSGFRRTGDGWVRLHANYPHHERALLSALEVASPDGVEAALQRLSSREAEGRITAAGGVAAAVRTPEEWAESPAGRALQGEPWIRVDSAAAADPQRTVAASLYGGNGAVLDGLRVLDLTRVIAGPSGSRILGALGADVLRIDPPGMPELEEQYLDTGFSKRSAEADFTDPATYRRVRGLLAAADVVLLGYRGGSLARWGLDPDALRADYPDVGVVSFDAWGDAGPWAGRRGFDSIVQAASGIAYTYGSGDSESWRPGALPVQALDYATGIGVAAAAMALLAARNRGISGWAHLSLARTALELMRCPVPPPYAERTELVPELRACSSAYGELTYVPPPLLVDGEQLDYGWPPPRYCSSLLEW</sequence>